<comment type="caution">
    <text evidence="2">The sequence shown here is derived from an EMBL/GenBank/DDBJ whole genome shotgun (WGS) entry which is preliminary data.</text>
</comment>
<sequence>MLYIHFSAADLSRVRLAAEPNPAWELLLSLHALRASSAHVVFGSWRDRLATNPDSATRLLAALAPPRGYSPDFLTPADADGVPSLVDAVLGTSRTRLRTELAMLIGERRPPSWMQSMADGDLDSLHRLGAALRHYHERALLRHWGRIRAVVTAEQALRSRDLTEGGVERLLGSIHPAVQWDDPVLKVAYPVHQEMHLDGRGLLLIPSYFCWGSPITLYDPNLPPVLVYPANRGSLPLVPPGEPEHVVNAALVRLLGRSRAAVLQDIAASGPTTGGSVARRLDISAASASEHAAVLRNTGLISTHRVANTVRHTVTPLGQALLRGRQPVEAPRRAAPPVVSIGSGRHGTRRECAEPTACAC</sequence>
<evidence type="ECO:0000313" key="2">
    <source>
        <dbReference type="EMBL" id="GAA3494597.1"/>
    </source>
</evidence>
<dbReference type="Gene3D" id="1.10.10.10">
    <property type="entry name" value="Winged helix-like DNA-binding domain superfamily/Winged helix DNA-binding domain"/>
    <property type="match status" value="1"/>
</dbReference>
<dbReference type="SUPFAM" id="SSF46785">
    <property type="entry name" value="Winged helix' DNA-binding domain"/>
    <property type="match status" value="1"/>
</dbReference>
<feature type="compositionally biased region" description="Low complexity" evidence="1">
    <location>
        <begin position="327"/>
        <end position="339"/>
    </location>
</feature>
<dbReference type="Proteomes" id="UP001501455">
    <property type="component" value="Unassembled WGS sequence"/>
</dbReference>
<evidence type="ECO:0000313" key="3">
    <source>
        <dbReference type="Proteomes" id="UP001501455"/>
    </source>
</evidence>
<reference evidence="3" key="1">
    <citation type="journal article" date="2019" name="Int. J. Syst. Evol. Microbiol.">
        <title>The Global Catalogue of Microorganisms (GCM) 10K type strain sequencing project: providing services to taxonomists for standard genome sequencing and annotation.</title>
        <authorList>
            <consortium name="The Broad Institute Genomics Platform"/>
            <consortium name="The Broad Institute Genome Sequencing Center for Infectious Disease"/>
            <person name="Wu L."/>
            <person name="Ma J."/>
        </authorList>
    </citation>
    <scope>NUCLEOTIDE SEQUENCE [LARGE SCALE GENOMIC DNA]</scope>
    <source>
        <strain evidence="3">JCM 4816</strain>
    </source>
</reference>
<dbReference type="InterPro" id="IPR036390">
    <property type="entry name" value="WH_DNA-bd_sf"/>
</dbReference>
<protein>
    <submittedName>
        <fullName evidence="2">Winged helix-turn-helix domain-containing protein</fullName>
    </submittedName>
</protein>
<gene>
    <name evidence="2" type="ORF">GCM10019016_016970</name>
</gene>
<dbReference type="InterPro" id="IPR036388">
    <property type="entry name" value="WH-like_DNA-bd_sf"/>
</dbReference>
<evidence type="ECO:0000256" key="1">
    <source>
        <dbReference type="SAM" id="MobiDB-lite"/>
    </source>
</evidence>
<accession>A0ABP6TI19</accession>
<name>A0ABP6TI19_9ACTN</name>
<keyword evidence="3" id="KW-1185">Reference proteome</keyword>
<dbReference type="EMBL" id="BAAAXF010000018">
    <property type="protein sequence ID" value="GAA3494597.1"/>
    <property type="molecule type" value="Genomic_DNA"/>
</dbReference>
<proteinExistence type="predicted"/>
<organism evidence="2 3">
    <name type="scientific">Streptomyces prasinosporus</name>
    <dbReference type="NCBI Taxonomy" id="68256"/>
    <lineage>
        <taxon>Bacteria</taxon>
        <taxon>Bacillati</taxon>
        <taxon>Actinomycetota</taxon>
        <taxon>Actinomycetes</taxon>
        <taxon>Kitasatosporales</taxon>
        <taxon>Streptomycetaceae</taxon>
        <taxon>Streptomyces</taxon>
        <taxon>Streptomyces albogriseolus group</taxon>
    </lineage>
</organism>
<feature type="region of interest" description="Disordered" evidence="1">
    <location>
        <begin position="327"/>
        <end position="347"/>
    </location>
</feature>